<dbReference type="OrthoDB" id="9791262at2"/>
<protein>
    <submittedName>
        <fullName evidence="1">Phytanoyl-CoA dioxygenase</fullName>
    </submittedName>
</protein>
<dbReference type="AlphaFoldDB" id="A0A4S1WBI0"/>
<gene>
    <name evidence="1" type="ORF">E5A74_17860</name>
</gene>
<dbReference type="InterPro" id="IPR008775">
    <property type="entry name" value="Phytyl_CoA_dOase-like"/>
</dbReference>
<sequence>MDLDFDEHGAAHLRGAAAPFLSTLEAIVATLPSDRAGVRLCNVPGLAELLVPPALGAAAAAKLDEGARPVRAILFDKSPATNWALGWHQDRTIAVQARAEIPGYDPWSVKAGLQHVEPPFSIIEKMATVRIHLDAVPADNAPLLIAPGSHRLGKIPESGLGEAVARCGSAECLAEAGDVWIYATPIVHASAAAQGLRRRRVLQVDYSAETLPRPLEWLGL</sequence>
<accession>A0A4S1WBI0</accession>
<name>A0A4S1WBI0_9SPHN</name>
<dbReference type="Gene3D" id="2.60.120.620">
    <property type="entry name" value="q2cbj1_9rhob like domain"/>
    <property type="match status" value="1"/>
</dbReference>
<proteinExistence type="predicted"/>
<comment type="caution">
    <text evidence="1">The sequence shown here is derived from an EMBL/GenBank/DDBJ whole genome shotgun (WGS) entry which is preliminary data.</text>
</comment>
<dbReference type="EMBL" id="SRXU01000009">
    <property type="protein sequence ID" value="TGX38700.1"/>
    <property type="molecule type" value="Genomic_DNA"/>
</dbReference>
<dbReference type="RefSeq" id="WP_135986994.1">
    <property type="nucleotide sequence ID" value="NZ_JAASQM010000003.1"/>
</dbReference>
<dbReference type="SUPFAM" id="SSF51197">
    <property type="entry name" value="Clavaminate synthase-like"/>
    <property type="match status" value="1"/>
</dbReference>
<dbReference type="GO" id="GO:0016706">
    <property type="term" value="F:2-oxoglutarate-dependent dioxygenase activity"/>
    <property type="evidence" value="ECO:0007669"/>
    <property type="project" value="UniProtKB-ARBA"/>
</dbReference>
<organism evidence="1 2">
    <name type="scientific">Sphingomonas naasensis</name>
    <dbReference type="NCBI Taxonomy" id="1344951"/>
    <lineage>
        <taxon>Bacteria</taxon>
        <taxon>Pseudomonadati</taxon>
        <taxon>Pseudomonadota</taxon>
        <taxon>Alphaproteobacteria</taxon>
        <taxon>Sphingomonadales</taxon>
        <taxon>Sphingomonadaceae</taxon>
        <taxon>Sphingomonas</taxon>
    </lineage>
</organism>
<dbReference type="Pfam" id="PF05721">
    <property type="entry name" value="PhyH"/>
    <property type="match status" value="1"/>
</dbReference>
<evidence type="ECO:0000313" key="2">
    <source>
        <dbReference type="Proteomes" id="UP000309848"/>
    </source>
</evidence>
<dbReference type="Proteomes" id="UP000309848">
    <property type="component" value="Unassembled WGS sequence"/>
</dbReference>
<evidence type="ECO:0000313" key="1">
    <source>
        <dbReference type="EMBL" id="TGX38700.1"/>
    </source>
</evidence>
<keyword evidence="1" id="KW-0560">Oxidoreductase</keyword>
<keyword evidence="2" id="KW-1185">Reference proteome</keyword>
<reference evidence="1 2" key="1">
    <citation type="submission" date="2019-04" db="EMBL/GenBank/DDBJ databases">
        <title>Sphingomonas psychrotolerans sp. nov., isolated from soil in the Tianshan Mountains, Xinjiang, China.</title>
        <authorList>
            <person name="Luo Y."/>
            <person name="Sheng H."/>
        </authorList>
    </citation>
    <scope>NUCLEOTIDE SEQUENCE [LARGE SCALE GENOMIC DNA]</scope>
    <source>
        <strain evidence="1 2">KIS18-15</strain>
    </source>
</reference>
<keyword evidence="1" id="KW-0223">Dioxygenase</keyword>